<feature type="signal peptide" evidence="1">
    <location>
        <begin position="1"/>
        <end position="22"/>
    </location>
</feature>
<gene>
    <name evidence="2" type="ORF">ENK44_08820</name>
</gene>
<keyword evidence="1" id="KW-0732">Signal</keyword>
<protein>
    <recommendedName>
        <fullName evidence="3">Porin</fullName>
    </recommendedName>
</protein>
<organism evidence="2">
    <name type="scientific">Caldithrix abyssi</name>
    <dbReference type="NCBI Taxonomy" id="187145"/>
    <lineage>
        <taxon>Bacteria</taxon>
        <taxon>Pseudomonadati</taxon>
        <taxon>Calditrichota</taxon>
        <taxon>Calditrichia</taxon>
        <taxon>Calditrichales</taxon>
        <taxon>Calditrichaceae</taxon>
        <taxon>Caldithrix</taxon>
    </lineage>
</organism>
<evidence type="ECO:0008006" key="3">
    <source>
        <dbReference type="Google" id="ProtNLM"/>
    </source>
</evidence>
<sequence length="422" mass="46864">MARHRIMILTMLAFSGMLFSQNAEKTASVDTAGIAVIMKEYTGSAAESDTIVAQDVHPQDSPADRGFLIISADQKAELRIRGSIRVNGAYDFNGLQNQNFFSTVDIPVGDANKTEPRFFMGVNQTRMGIEAKRATPIGDVFIRVEMDFLGVGGNALRLRHAYGQTEVFLAGQTWTTFSDVSSFPLTVELLGPNSAIIERTVQFRYFRDASEDFRWSVAVESPRPDIGKPDTLQIEPAFQSFPDIAGRLRKYGDWGHVQLAAILRSIVIKSVNNERDGLIGYGGLLTGKINFTERNILLYQAVYGKAISGFIKALSGKGLDVVYNPTTREFETVASVGGYVSYRRIWRPHLSSYFTAGLVKVVNKDFQPGDAFSLSRYISVDLFWEASPGVRLGVEYSWGQRVNKNDESGTANRLSSIVYYDF</sequence>
<dbReference type="InterPro" id="IPR045748">
    <property type="entry name" value="DcaP"/>
</dbReference>
<dbReference type="SUPFAM" id="SSF56935">
    <property type="entry name" value="Porins"/>
    <property type="match status" value="1"/>
</dbReference>
<proteinExistence type="predicted"/>
<dbReference type="AlphaFoldDB" id="A0A7V4WV31"/>
<accession>A0A7V4WV31</accession>
<comment type="caution">
    <text evidence="2">The sequence shown here is derived from an EMBL/GenBank/DDBJ whole genome shotgun (WGS) entry which is preliminary data.</text>
</comment>
<reference evidence="2" key="1">
    <citation type="journal article" date="2020" name="mSystems">
        <title>Genome- and Community-Level Interaction Insights into Carbon Utilization and Element Cycling Functions of Hydrothermarchaeota in Hydrothermal Sediment.</title>
        <authorList>
            <person name="Zhou Z."/>
            <person name="Liu Y."/>
            <person name="Xu W."/>
            <person name="Pan J."/>
            <person name="Luo Z.H."/>
            <person name="Li M."/>
        </authorList>
    </citation>
    <scope>NUCLEOTIDE SEQUENCE [LARGE SCALE GENOMIC DNA]</scope>
    <source>
        <strain evidence="2">HyVt-577</strain>
    </source>
</reference>
<name>A0A7V4WV31_CALAY</name>
<feature type="chain" id="PRO_5031533578" description="Porin" evidence="1">
    <location>
        <begin position="23"/>
        <end position="422"/>
    </location>
</feature>
<evidence type="ECO:0000256" key="1">
    <source>
        <dbReference type="SAM" id="SignalP"/>
    </source>
</evidence>
<dbReference type="EMBL" id="DRQG01000084">
    <property type="protein sequence ID" value="HGY55790.1"/>
    <property type="molecule type" value="Genomic_DNA"/>
</dbReference>
<dbReference type="Proteomes" id="UP000885779">
    <property type="component" value="Unassembled WGS sequence"/>
</dbReference>
<dbReference type="Pfam" id="PF19577">
    <property type="entry name" value="DcaP"/>
    <property type="match status" value="1"/>
</dbReference>
<evidence type="ECO:0000313" key="2">
    <source>
        <dbReference type="EMBL" id="HGY55790.1"/>
    </source>
</evidence>